<dbReference type="Proteomes" id="UP000000426">
    <property type="component" value="Chromosome"/>
</dbReference>
<dbReference type="AlphaFoldDB" id="Q4ZL32"/>
<gene>
    <name evidence="1" type="ordered locus">Psyr_5113</name>
</gene>
<dbReference type="EMBL" id="CP000075">
    <property type="protein sequence ID" value="AAY40140.1"/>
    <property type="molecule type" value="Genomic_DNA"/>
</dbReference>
<dbReference type="PATRIC" id="fig|205918.7.peg.5274"/>
<organism evidence="1 2">
    <name type="scientific">Pseudomonas syringae pv. syringae (strain B728a)</name>
    <dbReference type="NCBI Taxonomy" id="205918"/>
    <lineage>
        <taxon>Bacteria</taxon>
        <taxon>Pseudomonadati</taxon>
        <taxon>Pseudomonadota</taxon>
        <taxon>Gammaproteobacteria</taxon>
        <taxon>Pseudomonadales</taxon>
        <taxon>Pseudomonadaceae</taxon>
        <taxon>Pseudomonas</taxon>
        <taxon>Pseudomonas syringae</taxon>
    </lineage>
</organism>
<protein>
    <submittedName>
        <fullName evidence="1">Uncharacterized protein</fullName>
    </submittedName>
</protein>
<sequence length="133" mass="14940">MGRLVVTNHALAADVFGRKIVVSRLVTRLAWIQVYHSNEVIYMLTNIVKSASGTAGELMENRAYDKMLRTYGEGVTRTLLETELVEAGETWESFQTYRRVKTKIQNDQISIARASNQARALTRSALGDMITDS</sequence>
<accession>Q4ZL32</accession>
<reference evidence="1 2" key="1">
    <citation type="journal article" date="2005" name="Proc. Natl. Acad. Sci. U.S.A.">
        <title>Comparison of the complete genome sequences of Pseudomonas syringae pv. syringae B728a and pv. tomato DC3000.</title>
        <authorList>
            <person name="Feil H."/>
            <person name="Feil W.S."/>
            <person name="Chain P."/>
            <person name="Larimer F."/>
            <person name="Dibartolo G."/>
            <person name="Copeland A."/>
            <person name="Lykidis A."/>
            <person name="Trong S."/>
            <person name="Nolan M."/>
            <person name="Goltsman E."/>
            <person name="Thiel J."/>
            <person name="Malfatti S."/>
            <person name="Loper J.E."/>
            <person name="Lapidus A."/>
            <person name="Detter J.C."/>
            <person name="Land M."/>
            <person name="Richardson P.M."/>
            <person name="Kyrpides N.C."/>
            <person name="Ivanova N."/>
            <person name="Lindow S.E."/>
        </authorList>
    </citation>
    <scope>NUCLEOTIDE SEQUENCE [LARGE SCALE GENOMIC DNA]</scope>
    <source>
        <strain evidence="1 2">B728a</strain>
    </source>
</reference>
<name>Q4ZL32_PSEU2</name>
<proteinExistence type="predicted"/>
<evidence type="ECO:0000313" key="2">
    <source>
        <dbReference type="Proteomes" id="UP000000426"/>
    </source>
</evidence>
<dbReference type="KEGG" id="psb:Psyr_5113"/>
<dbReference type="HOGENOM" id="CLU_1904963_0_0_6"/>
<evidence type="ECO:0000313" key="1">
    <source>
        <dbReference type="EMBL" id="AAY40140.1"/>
    </source>
</evidence>